<dbReference type="PROSITE" id="PS00022">
    <property type="entry name" value="EGF_1"/>
    <property type="match status" value="1"/>
</dbReference>
<evidence type="ECO:0000256" key="5">
    <source>
        <dbReference type="PROSITE-ProRule" id="PRU00076"/>
    </source>
</evidence>
<proteinExistence type="predicted"/>
<dbReference type="CDD" id="cd00054">
    <property type="entry name" value="EGF_CA"/>
    <property type="match status" value="1"/>
</dbReference>
<keyword evidence="4 5" id="KW-1015">Disulfide bond</keyword>
<dbReference type="PROSITE" id="PS50026">
    <property type="entry name" value="EGF_3"/>
    <property type="match status" value="1"/>
</dbReference>
<dbReference type="InterPro" id="IPR000742">
    <property type="entry name" value="EGF"/>
</dbReference>
<dbReference type="Gene3D" id="2.10.25.10">
    <property type="entry name" value="Laminin"/>
    <property type="match status" value="1"/>
</dbReference>
<feature type="disulfide bond" evidence="5">
    <location>
        <begin position="389"/>
        <end position="399"/>
    </location>
</feature>
<feature type="non-terminal residue" evidence="8">
    <location>
        <position position="441"/>
    </location>
</feature>
<keyword evidence="1 5" id="KW-0245">EGF-like domain</keyword>
<evidence type="ECO:0000259" key="7">
    <source>
        <dbReference type="PROSITE" id="PS50026"/>
    </source>
</evidence>
<dbReference type="GO" id="GO:0045197">
    <property type="term" value="P:establishment or maintenance of epithelial cell apical/basal polarity"/>
    <property type="evidence" value="ECO:0007669"/>
    <property type="project" value="TreeGrafter"/>
</dbReference>
<dbReference type="PANTHER" id="PTHR24049">
    <property type="entry name" value="CRUMBS FAMILY MEMBER"/>
    <property type="match status" value="1"/>
</dbReference>
<comment type="caution">
    <text evidence="5">Lacks conserved residue(s) required for the propagation of feature annotation.</text>
</comment>
<reference evidence="8" key="1">
    <citation type="submission" date="2021-02" db="EMBL/GenBank/DDBJ databases">
        <authorList>
            <person name="Nowell W R."/>
        </authorList>
    </citation>
    <scope>NUCLEOTIDE SEQUENCE</scope>
    <source>
        <strain evidence="8">Ploen Becks lab</strain>
    </source>
</reference>
<dbReference type="SUPFAM" id="SSF50978">
    <property type="entry name" value="WD40 repeat-like"/>
    <property type="match status" value="1"/>
</dbReference>
<feature type="disulfide bond" evidence="5">
    <location>
        <begin position="411"/>
        <end position="420"/>
    </location>
</feature>
<gene>
    <name evidence="8" type="ORF">OXX778_LOCUS22334</name>
</gene>
<dbReference type="EMBL" id="CAJNOC010009344">
    <property type="protein sequence ID" value="CAF1127794.1"/>
    <property type="molecule type" value="Genomic_DNA"/>
</dbReference>
<evidence type="ECO:0000256" key="1">
    <source>
        <dbReference type="ARBA" id="ARBA00022536"/>
    </source>
</evidence>
<feature type="signal peptide" evidence="6">
    <location>
        <begin position="1"/>
        <end position="17"/>
    </location>
</feature>
<name>A0A814R4T4_9BILA</name>
<evidence type="ECO:0000313" key="9">
    <source>
        <dbReference type="Proteomes" id="UP000663879"/>
    </source>
</evidence>
<dbReference type="SMART" id="SM00181">
    <property type="entry name" value="EGF"/>
    <property type="match status" value="1"/>
</dbReference>
<keyword evidence="3" id="KW-0677">Repeat</keyword>
<keyword evidence="2 6" id="KW-0732">Signal</keyword>
<evidence type="ECO:0000256" key="4">
    <source>
        <dbReference type="ARBA" id="ARBA00023157"/>
    </source>
</evidence>
<sequence>MIKTFFLLIGQVILSQAQYYLIGENDKNLFFWNNSKSFHSRKDADVILSLNYDFNTSKIYAGTKDKKIFEYSFSDKIYEKNLEKSEEHEISTILKINTTHIASAYEKNIIIIDIRNKNIRTEYKNDSLGKLISMVLIKEKNVLVVGSDDKKSTFVYCLNQNRILSDKFLDSSIYAIDSLNQDFIINECYRDFVCLRSFNSSNQLIDSKSAKLRTKIFGIQIVNQKFVLLACEKFLAVWNIISNKAVIYTKGLKEYKLNFIKIFNNQTFGVIRDKKSLDIWNITSMKFIETWDVDKTEVFSFEIVLLEENNLTNLEINTEEGMIIDAFSTESITSTTATTESTTPTTETITTITDSRTKIKSDDFFFNFIEKNLQIIIEIISTNTDVNDCIQNCSNNGKCKFINNAKYKCECNKNYVGSACQYKTLPCSSNPCINNGLCEDN</sequence>
<dbReference type="GO" id="GO:0032991">
    <property type="term" value="C:protein-containing complex"/>
    <property type="evidence" value="ECO:0007669"/>
    <property type="project" value="TreeGrafter"/>
</dbReference>
<feature type="chain" id="PRO_5032367769" description="EGF-like domain-containing protein" evidence="6">
    <location>
        <begin position="18"/>
        <end position="441"/>
    </location>
</feature>
<dbReference type="OrthoDB" id="10237255at2759"/>
<dbReference type="SUPFAM" id="SSF57196">
    <property type="entry name" value="EGF/Laminin"/>
    <property type="match status" value="1"/>
</dbReference>
<dbReference type="AlphaFoldDB" id="A0A814R4T4"/>
<keyword evidence="9" id="KW-1185">Reference proteome</keyword>
<dbReference type="InterPro" id="IPR036322">
    <property type="entry name" value="WD40_repeat_dom_sf"/>
</dbReference>
<evidence type="ECO:0000256" key="3">
    <source>
        <dbReference type="ARBA" id="ARBA00022737"/>
    </source>
</evidence>
<dbReference type="InterPro" id="IPR051022">
    <property type="entry name" value="Notch_Cell-Fate_Det"/>
</dbReference>
<dbReference type="GO" id="GO:0005886">
    <property type="term" value="C:plasma membrane"/>
    <property type="evidence" value="ECO:0007669"/>
    <property type="project" value="TreeGrafter"/>
</dbReference>
<dbReference type="Gene3D" id="2.130.10.10">
    <property type="entry name" value="YVTN repeat-like/Quinoprotein amine dehydrogenase"/>
    <property type="match status" value="1"/>
</dbReference>
<dbReference type="InterPro" id="IPR015943">
    <property type="entry name" value="WD40/YVTN_repeat-like_dom_sf"/>
</dbReference>
<evidence type="ECO:0000256" key="2">
    <source>
        <dbReference type="ARBA" id="ARBA00022729"/>
    </source>
</evidence>
<protein>
    <recommendedName>
        <fullName evidence="7">EGF-like domain-containing protein</fullName>
    </recommendedName>
</protein>
<organism evidence="8 9">
    <name type="scientific">Brachionus calyciflorus</name>
    <dbReference type="NCBI Taxonomy" id="104777"/>
    <lineage>
        <taxon>Eukaryota</taxon>
        <taxon>Metazoa</taxon>
        <taxon>Spiralia</taxon>
        <taxon>Gnathifera</taxon>
        <taxon>Rotifera</taxon>
        <taxon>Eurotatoria</taxon>
        <taxon>Monogononta</taxon>
        <taxon>Pseudotrocha</taxon>
        <taxon>Ploima</taxon>
        <taxon>Brachionidae</taxon>
        <taxon>Brachionus</taxon>
    </lineage>
</organism>
<accession>A0A814R4T4</accession>
<feature type="domain" description="EGF-like" evidence="7">
    <location>
        <begin position="385"/>
        <end position="421"/>
    </location>
</feature>
<dbReference type="GO" id="GO:0007157">
    <property type="term" value="P:heterophilic cell-cell adhesion via plasma membrane cell adhesion molecules"/>
    <property type="evidence" value="ECO:0007669"/>
    <property type="project" value="TreeGrafter"/>
</dbReference>
<evidence type="ECO:0000256" key="6">
    <source>
        <dbReference type="SAM" id="SignalP"/>
    </source>
</evidence>
<dbReference type="PANTHER" id="PTHR24049:SF22">
    <property type="entry name" value="DROSOPHILA CRUMBS HOMOLOG"/>
    <property type="match status" value="1"/>
</dbReference>
<comment type="caution">
    <text evidence="8">The sequence shown here is derived from an EMBL/GenBank/DDBJ whole genome shotgun (WGS) entry which is preliminary data.</text>
</comment>
<dbReference type="Proteomes" id="UP000663879">
    <property type="component" value="Unassembled WGS sequence"/>
</dbReference>
<evidence type="ECO:0000313" key="8">
    <source>
        <dbReference type="EMBL" id="CAF1127794.1"/>
    </source>
</evidence>